<organism evidence="2 3">
    <name type="scientific">Pinctada imbricata</name>
    <name type="common">Atlantic pearl-oyster</name>
    <name type="synonym">Pinctada martensii</name>
    <dbReference type="NCBI Taxonomy" id="66713"/>
    <lineage>
        <taxon>Eukaryota</taxon>
        <taxon>Metazoa</taxon>
        <taxon>Spiralia</taxon>
        <taxon>Lophotrochozoa</taxon>
        <taxon>Mollusca</taxon>
        <taxon>Bivalvia</taxon>
        <taxon>Autobranchia</taxon>
        <taxon>Pteriomorphia</taxon>
        <taxon>Pterioida</taxon>
        <taxon>Pterioidea</taxon>
        <taxon>Pteriidae</taxon>
        <taxon>Pinctada</taxon>
    </lineage>
</organism>
<feature type="compositionally biased region" description="Basic and acidic residues" evidence="1">
    <location>
        <begin position="321"/>
        <end position="340"/>
    </location>
</feature>
<gene>
    <name evidence="2" type="ORF">FSP39_014789</name>
</gene>
<reference evidence="2" key="1">
    <citation type="submission" date="2019-08" db="EMBL/GenBank/DDBJ databases">
        <title>The improved chromosome-level genome for the pearl oyster Pinctada fucata martensii using PacBio sequencing and Hi-C.</title>
        <authorList>
            <person name="Zheng Z."/>
        </authorList>
    </citation>
    <scope>NUCLEOTIDE SEQUENCE</scope>
    <source>
        <strain evidence="2">ZZ-2019</strain>
        <tissue evidence="2">Adductor muscle</tissue>
    </source>
</reference>
<accession>A0AA89C1F4</accession>
<evidence type="ECO:0008006" key="4">
    <source>
        <dbReference type="Google" id="ProtNLM"/>
    </source>
</evidence>
<feature type="region of interest" description="Disordered" evidence="1">
    <location>
        <begin position="321"/>
        <end position="348"/>
    </location>
</feature>
<dbReference type="Proteomes" id="UP001186944">
    <property type="component" value="Unassembled WGS sequence"/>
</dbReference>
<proteinExistence type="predicted"/>
<evidence type="ECO:0000256" key="1">
    <source>
        <dbReference type="SAM" id="MobiDB-lite"/>
    </source>
</evidence>
<dbReference type="PANTHER" id="PTHR14817">
    <property type="entry name" value="COILED-COIL DOMAIN-CONTAINING PROTEIN 15"/>
    <property type="match status" value="1"/>
</dbReference>
<keyword evidence="3" id="KW-1185">Reference proteome</keyword>
<dbReference type="GO" id="GO:0005813">
    <property type="term" value="C:centrosome"/>
    <property type="evidence" value="ECO:0007669"/>
    <property type="project" value="TreeGrafter"/>
</dbReference>
<name>A0AA89C1F4_PINIB</name>
<evidence type="ECO:0000313" key="3">
    <source>
        <dbReference type="Proteomes" id="UP001186944"/>
    </source>
</evidence>
<dbReference type="AlphaFoldDB" id="A0AA89C1F4"/>
<dbReference type="InterPro" id="IPR037693">
    <property type="entry name" value="CCDC15"/>
</dbReference>
<dbReference type="PANTHER" id="PTHR14817:SF2">
    <property type="entry name" value="COILED-COIL DOMAIN-CONTAINING PROTEIN 15"/>
    <property type="match status" value="1"/>
</dbReference>
<protein>
    <recommendedName>
        <fullName evidence="4">Coiled-coil domain-containing protein 15</fullName>
    </recommendedName>
</protein>
<feature type="region of interest" description="Disordered" evidence="1">
    <location>
        <begin position="242"/>
        <end position="264"/>
    </location>
</feature>
<comment type="caution">
    <text evidence="2">The sequence shown here is derived from an EMBL/GenBank/DDBJ whole genome shotgun (WGS) entry which is preliminary data.</text>
</comment>
<dbReference type="EMBL" id="VSWD01000008">
    <property type="protein sequence ID" value="KAK3095448.1"/>
    <property type="molecule type" value="Genomic_DNA"/>
</dbReference>
<evidence type="ECO:0000313" key="2">
    <source>
        <dbReference type="EMBL" id="KAK3095448.1"/>
    </source>
</evidence>
<sequence>MQARKISKPVISSDVMGNRNVEIRAVGAWVQPEMTMSSEGVIAAQEAEARMRRLHLEKEERLRKFKDDVKARVRIMETVRRQQELAKSYQATEQECKVLKQSAFSENLMPRKDSCTHRRNHALVANSQKYVPQQAEELKYNDKGFKDHSKQVHTFTSQARGRLVSKQIVGDSFSSDYNQEDSWKIHISQNVPSKMSDEKDVIIIPNGEEEDDDDIEECPPEDNMAFTRAKTVQFDLESNEVHVPPSRVRKKQAWNSQPRRTNKVPNIYSGVREEEERKQLKLQQATYRRLFMDIEREQVKENIRRKDHKKKIEILKKEKEALRRQEEDHSHELLEPRDPLTGESSMESLQREIEEHQYIREVMRENKYKIQKVKEMERFLEALKHQLKDKMDKKGVELAPLCCCGTSVWDTNPETCANNCVFYRNPKGYARALQSLLVSSEIS</sequence>